<feature type="transmembrane region" description="Helical" evidence="6">
    <location>
        <begin position="222"/>
        <end position="242"/>
    </location>
</feature>
<keyword evidence="3 6" id="KW-0812">Transmembrane</keyword>
<dbReference type="InterPro" id="IPR024923">
    <property type="entry name" value="PG_synth_SpoVB"/>
</dbReference>
<feature type="transmembrane region" description="Helical" evidence="6">
    <location>
        <begin position="274"/>
        <end position="294"/>
    </location>
</feature>
<sequence length="513" mass="57014">MKHKPKPKTAFNGVVILTLALVIVKILSAIYRVPYQNVLGDQGLYAYQQIYPIVALGMILSMNAIPSAVTQVLGVHSPIASYSKVMLRLQYVGLAIFTIIFNGAYPLALWMGDSRLTPMLRMASFSFIFIGILGVLRGFYQTKQAMNIPAISQVIEQLIRVSLIIVAIVLFSLHSWSIYQAGTLAILASSIGFLGSMLYLVLTRPFSLKLKHNTAHVDWRQLFMSILIYALSQLIVILWQVVDSFTVIHTLQVSGLSFDTAIRYKGIYDRGASFIQMGLIVTTTFSFVLIPLLTEAIHQRNQVLMNRYANASIKITVLISSAAGIGLINLLPLMNRVFFKNDSLTGTLSIYMITVVCVSLIMMNIALLQVLNRIRPILVGIVLGILSKAILNIMCISQLSIFGASLSTVLSLILFVTVLQVAVLKHYHFRRMSLFIIKLIGGLVVMSISVQIIMLTIPAHGRVMGLIELVMSAFIGVGVLLIYVVMFNVLSYKELKYLPFGDKLYHFKKGRRS</sequence>
<feature type="transmembrane region" description="Helical" evidence="6">
    <location>
        <begin position="315"/>
        <end position="338"/>
    </location>
</feature>
<feature type="transmembrane region" description="Helical" evidence="6">
    <location>
        <begin position="469"/>
        <end position="490"/>
    </location>
</feature>
<feature type="transmembrane region" description="Helical" evidence="6">
    <location>
        <begin position="350"/>
        <end position="370"/>
    </location>
</feature>
<evidence type="ECO:0000256" key="3">
    <source>
        <dbReference type="ARBA" id="ARBA00022692"/>
    </source>
</evidence>
<evidence type="ECO:0000313" key="8">
    <source>
        <dbReference type="EMBL" id="NMK97342.1"/>
    </source>
</evidence>
<dbReference type="PANTHER" id="PTHR30250">
    <property type="entry name" value="PST FAMILY PREDICTED COLANIC ACID TRANSPORTER"/>
    <property type="match status" value="1"/>
</dbReference>
<comment type="subcellular location">
    <subcellularLocation>
        <location evidence="1">Cell membrane</location>
        <topology evidence="1">Multi-pass membrane protein</topology>
    </subcellularLocation>
</comment>
<evidence type="ECO:0000256" key="6">
    <source>
        <dbReference type="SAM" id="Phobius"/>
    </source>
</evidence>
<keyword evidence="2" id="KW-1003">Cell membrane</keyword>
<gene>
    <name evidence="8" type="ORF">HHM13_04440</name>
    <name evidence="7" type="ORF">HHM24_07030</name>
</gene>
<evidence type="ECO:0000256" key="4">
    <source>
        <dbReference type="ARBA" id="ARBA00022989"/>
    </source>
</evidence>
<dbReference type="EMBL" id="JABBLX010000009">
    <property type="protein sequence ID" value="NMK97342.1"/>
    <property type="molecule type" value="Genomic_DNA"/>
</dbReference>
<evidence type="ECO:0000313" key="7">
    <source>
        <dbReference type="EMBL" id="NMK54503.1"/>
    </source>
</evidence>
<feature type="transmembrane region" description="Helical" evidence="6">
    <location>
        <begin position="377"/>
        <end position="394"/>
    </location>
</feature>
<feature type="transmembrane region" description="Helical" evidence="6">
    <location>
        <begin position="185"/>
        <end position="202"/>
    </location>
</feature>
<feature type="transmembrane region" description="Helical" evidence="6">
    <location>
        <begin position="122"/>
        <end position="140"/>
    </location>
</feature>
<evidence type="ECO:0000313" key="10">
    <source>
        <dbReference type="Proteomes" id="UP000550736"/>
    </source>
</evidence>
<organism evidence="8 10">
    <name type="scientific">Staphylococcus capitis</name>
    <dbReference type="NCBI Taxonomy" id="29388"/>
    <lineage>
        <taxon>Bacteria</taxon>
        <taxon>Bacillati</taxon>
        <taxon>Bacillota</taxon>
        <taxon>Bacilli</taxon>
        <taxon>Bacillales</taxon>
        <taxon>Staphylococcaceae</taxon>
        <taxon>Staphylococcus</taxon>
    </lineage>
</organism>
<evidence type="ECO:0000256" key="2">
    <source>
        <dbReference type="ARBA" id="ARBA00022475"/>
    </source>
</evidence>
<dbReference type="InterPro" id="IPR050833">
    <property type="entry name" value="Poly_Biosynth_Transport"/>
</dbReference>
<dbReference type="Proteomes" id="UP000538955">
    <property type="component" value="Unassembled WGS sequence"/>
</dbReference>
<feature type="transmembrane region" description="Helical" evidence="6">
    <location>
        <begin position="9"/>
        <end position="30"/>
    </location>
</feature>
<dbReference type="Pfam" id="PF01943">
    <property type="entry name" value="Polysacc_synt"/>
    <property type="match status" value="1"/>
</dbReference>
<evidence type="ECO:0000256" key="5">
    <source>
        <dbReference type="ARBA" id="ARBA00023136"/>
    </source>
</evidence>
<dbReference type="Proteomes" id="UP000550736">
    <property type="component" value="Unassembled WGS sequence"/>
</dbReference>
<accession>A0A7X9WEY2</accession>
<dbReference type="EMBL" id="JABBMI010000059">
    <property type="protein sequence ID" value="NMK54503.1"/>
    <property type="molecule type" value="Genomic_DNA"/>
</dbReference>
<name>A0A7X9WEY2_STACP</name>
<evidence type="ECO:0000313" key="9">
    <source>
        <dbReference type="Proteomes" id="UP000538955"/>
    </source>
</evidence>
<keyword evidence="5 6" id="KW-0472">Membrane</keyword>
<dbReference type="GO" id="GO:0005886">
    <property type="term" value="C:plasma membrane"/>
    <property type="evidence" value="ECO:0007669"/>
    <property type="project" value="UniProtKB-SubCell"/>
</dbReference>
<dbReference type="RefSeq" id="WP_030061149.1">
    <property type="nucleotide sequence ID" value="NZ_AP014956.1"/>
</dbReference>
<comment type="caution">
    <text evidence="8">The sequence shown here is derived from an EMBL/GenBank/DDBJ whole genome shotgun (WGS) entry which is preliminary data.</text>
</comment>
<dbReference type="CDD" id="cd13124">
    <property type="entry name" value="MATE_SpoVB_like"/>
    <property type="match status" value="1"/>
</dbReference>
<keyword evidence="4 6" id="KW-1133">Transmembrane helix</keyword>
<feature type="transmembrane region" description="Helical" evidence="6">
    <location>
        <begin position="400"/>
        <end position="423"/>
    </location>
</feature>
<reference evidence="9 10" key="1">
    <citation type="submission" date="2020-04" db="EMBL/GenBank/DDBJ databases">
        <title>The Epidemiology and Molecular Characteristics of Linezolid-Resistant Staphylococcus capitis in Huashan Hospital, Shanghai.</title>
        <authorList>
            <person name="Ding L."/>
            <person name="Li P."/>
            <person name="Yang Y."/>
            <person name="Lin D."/>
            <person name="Xu X."/>
        </authorList>
    </citation>
    <scope>NUCLEOTIDE SEQUENCE [LARGE SCALE GENOMIC DNA]</scope>
    <source>
        <strain evidence="8 10">12-86</strain>
        <strain evidence="7 9">17-84</strain>
    </source>
</reference>
<keyword evidence="9" id="KW-1185">Reference proteome</keyword>
<feature type="transmembrane region" description="Helical" evidence="6">
    <location>
        <begin position="435"/>
        <end position="457"/>
    </location>
</feature>
<feature type="transmembrane region" description="Helical" evidence="6">
    <location>
        <begin position="91"/>
        <end position="110"/>
    </location>
</feature>
<dbReference type="InterPro" id="IPR002797">
    <property type="entry name" value="Polysacc_synth"/>
</dbReference>
<dbReference type="AlphaFoldDB" id="A0A7X9WEY2"/>
<dbReference type="PANTHER" id="PTHR30250:SF29">
    <property type="entry name" value="POLYSACCHARIDE BIOSYNTHESIS PROTEIN C-TERMINAL DOMAIN-CONTAINING PROTEIN"/>
    <property type="match status" value="1"/>
</dbReference>
<feature type="transmembrane region" description="Helical" evidence="6">
    <location>
        <begin position="50"/>
        <end position="70"/>
    </location>
</feature>
<feature type="transmembrane region" description="Helical" evidence="6">
    <location>
        <begin position="161"/>
        <end position="179"/>
    </location>
</feature>
<protein>
    <submittedName>
        <fullName evidence="8">Polysaccharide biosynthesis protein</fullName>
    </submittedName>
</protein>
<proteinExistence type="predicted"/>
<evidence type="ECO:0000256" key="1">
    <source>
        <dbReference type="ARBA" id="ARBA00004651"/>
    </source>
</evidence>